<dbReference type="Proteomes" id="UP000677016">
    <property type="component" value="Unassembled WGS sequence"/>
</dbReference>
<dbReference type="InterPro" id="IPR007361">
    <property type="entry name" value="DUF427"/>
</dbReference>
<dbReference type="EMBL" id="JAGSNF010000004">
    <property type="protein sequence ID" value="MBR7742542.1"/>
    <property type="molecule type" value="Genomic_DNA"/>
</dbReference>
<dbReference type="Gene3D" id="2.170.150.40">
    <property type="entry name" value="Domain of unknown function (DUF427)"/>
    <property type="match status" value="2"/>
</dbReference>
<dbReference type="AlphaFoldDB" id="A0A941D9W8"/>
<evidence type="ECO:0000313" key="3">
    <source>
        <dbReference type="Proteomes" id="UP000677016"/>
    </source>
</evidence>
<organism evidence="2 3">
    <name type="scientific">Phycicoccus avicenniae</name>
    <dbReference type="NCBI Taxonomy" id="2828860"/>
    <lineage>
        <taxon>Bacteria</taxon>
        <taxon>Bacillati</taxon>
        <taxon>Actinomycetota</taxon>
        <taxon>Actinomycetes</taxon>
        <taxon>Micrococcales</taxon>
        <taxon>Intrasporangiaceae</taxon>
        <taxon>Phycicoccus</taxon>
    </lineage>
</organism>
<name>A0A941D9W8_9MICO</name>
<proteinExistence type="predicted"/>
<evidence type="ECO:0000259" key="1">
    <source>
        <dbReference type="Pfam" id="PF04248"/>
    </source>
</evidence>
<reference evidence="2" key="1">
    <citation type="submission" date="2021-04" db="EMBL/GenBank/DDBJ databases">
        <title>Phycicoccus avicenniae sp. nov., a novel endophytic actinomycetes isolated from branch of Avicennia mariana.</title>
        <authorList>
            <person name="Tuo L."/>
        </authorList>
    </citation>
    <scope>NUCLEOTIDE SEQUENCE</scope>
    <source>
        <strain evidence="2">BSK3Z-2</strain>
    </source>
</reference>
<keyword evidence="3" id="KW-1185">Reference proteome</keyword>
<protein>
    <submittedName>
        <fullName evidence="2">DUF427 domain-containing protein</fullName>
    </submittedName>
</protein>
<sequence>MALTFPPGPLSSRPGTGNFTVDGPAHKVMLAPTDKRVRVRVGDGSGGARTVLDSTGAVLLHESNLLPVYYVPVEDLDDAALVPSDTRTHCPFKGDATYAGVRVGDRVVEDLFWFYRDPVEGMEELAGLAGVALDRLDLLPPHARDQEGDDGHDPLDAVLEEDAVLLGHPRDPYHRVDAVPSSRRVVVTWHRDDGDDVVLADTTRAVGVFETALPVRWYVPQEDVRTDLLLESPTRTVCPYKGVAHYRSLAGGPADVAWTYPDALPEAGPAQGMLCLLADGLTTTVE</sequence>
<dbReference type="PANTHER" id="PTHR34310:SF9">
    <property type="entry name" value="BLR5716 PROTEIN"/>
    <property type="match status" value="1"/>
</dbReference>
<dbReference type="InterPro" id="IPR038694">
    <property type="entry name" value="DUF427_sf"/>
</dbReference>
<dbReference type="RefSeq" id="WP_211601710.1">
    <property type="nucleotide sequence ID" value="NZ_JAGSNF010000004.1"/>
</dbReference>
<dbReference type="PANTHER" id="PTHR34310">
    <property type="entry name" value="DUF427 DOMAIN PROTEIN (AFU_ORTHOLOGUE AFUA_3G02220)"/>
    <property type="match status" value="1"/>
</dbReference>
<feature type="domain" description="DUF427" evidence="1">
    <location>
        <begin position="195"/>
        <end position="277"/>
    </location>
</feature>
<gene>
    <name evidence="2" type="ORF">KC207_04470</name>
</gene>
<accession>A0A941D9W8</accession>
<feature type="domain" description="DUF427" evidence="1">
    <location>
        <begin position="49"/>
        <end position="129"/>
    </location>
</feature>
<comment type="caution">
    <text evidence="2">The sequence shown here is derived from an EMBL/GenBank/DDBJ whole genome shotgun (WGS) entry which is preliminary data.</text>
</comment>
<evidence type="ECO:0000313" key="2">
    <source>
        <dbReference type="EMBL" id="MBR7742542.1"/>
    </source>
</evidence>
<dbReference type="Pfam" id="PF04248">
    <property type="entry name" value="NTP_transf_9"/>
    <property type="match status" value="2"/>
</dbReference>